<reference evidence="1" key="1">
    <citation type="submission" date="2022-01" db="EMBL/GenBank/DDBJ databases">
        <title>Vibrio aestuarianus Clade A and Clade B isolates are associated with Pacific oyster (Crassostrea gigas) disease outbreaks across Ireland.</title>
        <authorList>
            <person name="Coyle N."/>
            <person name="O'Toole C."/>
            <person name="Thomas J.C.L."/>
            <person name="Ryder D."/>
            <person name="Cheslett D."/>
            <person name="Feist S."/>
            <person name="Bean T."/>
            <person name="Joseph A."/>
            <person name="Waina A."/>
            <person name="Feil E."/>
            <person name="Verner-Jeffreys D.W."/>
        </authorList>
    </citation>
    <scope>NUCLEOTIDE SEQUENCE</scope>
    <source>
        <strain evidence="1">S/17/14 A</strain>
    </source>
</reference>
<name>A0AA43G4E9_VIBSP</name>
<dbReference type="Proteomes" id="UP001159663">
    <property type="component" value="Unassembled WGS sequence"/>
</dbReference>
<dbReference type="SUPFAM" id="SSF52540">
    <property type="entry name" value="P-loop containing nucleoside triphosphate hydrolases"/>
    <property type="match status" value="1"/>
</dbReference>
<accession>A0AA43G4E9</accession>
<dbReference type="AlphaFoldDB" id="A0AA43G4E9"/>
<comment type="caution">
    <text evidence="1">The sequence shown here is derived from an EMBL/GenBank/DDBJ whole genome shotgun (WGS) entry which is preliminary data.</text>
</comment>
<dbReference type="EMBL" id="JAKMYX010000080">
    <property type="protein sequence ID" value="MDH5922940.1"/>
    <property type="molecule type" value="Genomic_DNA"/>
</dbReference>
<protein>
    <submittedName>
        <fullName evidence="1">Type IV secretory system conjugative DNA transfer family protein</fullName>
    </submittedName>
</protein>
<dbReference type="RefSeq" id="WP_280534411.1">
    <property type="nucleotide sequence ID" value="NZ_JAKMYX010000080.1"/>
</dbReference>
<dbReference type="PROSITE" id="PS51257">
    <property type="entry name" value="PROKAR_LIPOPROTEIN"/>
    <property type="match status" value="1"/>
</dbReference>
<dbReference type="InterPro" id="IPR027417">
    <property type="entry name" value="P-loop_NTPase"/>
</dbReference>
<evidence type="ECO:0000313" key="2">
    <source>
        <dbReference type="Proteomes" id="UP001159663"/>
    </source>
</evidence>
<evidence type="ECO:0000313" key="1">
    <source>
        <dbReference type="EMBL" id="MDH5922940.1"/>
    </source>
</evidence>
<sequence>MKLPNPVNKNNAHNAEHVCYMGTTGSCKTTAIRQLNFIERSSQVVMFDPYSEHIEAPLKGGRVQACHSFDEFYHKAWFARKKKAAFRLALVGQERTRENLELFANMVWSLGDGQHPKKLHCVIEELAKFTNTPSKLDGLAGELWTGGRGFGLVMHATFQRGQEVPKTVLDESKYVYVGAVSSRRNAKYIADYFDIPIEAILGLQSCVDREHLGRKKFADYILKSPGLGKWEQGKIYPKR</sequence>
<gene>
    <name evidence="1" type="ORF">L8R85_18095</name>
</gene>
<organism evidence="1 2">
    <name type="scientific">Vibrio splendidus</name>
    <dbReference type="NCBI Taxonomy" id="29497"/>
    <lineage>
        <taxon>Bacteria</taxon>
        <taxon>Pseudomonadati</taxon>
        <taxon>Pseudomonadota</taxon>
        <taxon>Gammaproteobacteria</taxon>
        <taxon>Vibrionales</taxon>
        <taxon>Vibrionaceae</taxon>
        <taxon>Vibrio</taxon>
    </lineage>
</organism>
<dbReference type="Gene3D" id="3.40.50.300">
    <property type="entry name" value="P-loop containing nucleotide triphosphate hydrolases"/>
    <property type="match status" value="1"/>
</dbReference>
<proteinExistence type="predicted"/>